<sequence>MAGSASVHWDGDVIRVHYRGYIDGAAMQQATDGVKRCLMQRRASAVLFDTLEVEGYSAEVRAPGIEMFRALKDHALARAVAISTSSAVRMMGSVFAFATGMPLEFVESRAEGERRVALR</sequence>
<name>A0A0F6W8U7_9BACT</name>
<proteinExistence type="predicted"/>
<dbReference type="KEGG" id="samy:DB32_007439"/>
<evidence type="ECO:0000313" key="1">
    <source>
        <dbReference type="EMBL" id="AKF10290.1"/>
    </source>
</evidence>
<dbReference type="STRING" id="927083.DB32_007439"/>
<gene>
    <name evidence="1" type="ORF">DB32_007439</name>
</gene>
<evidence type="ECO:0008006" key="3">
    <source>
        <dbReference type="Google" id="ProtNLM"/>
    </source>
</evidence>
<dbReference type="Proteomes" id="UP000034883">
    <property type="component" value="Chromosome"/>
</dbReference>
<protein>
    <recommendedName>
        <fullName evidence="3">STAS domain-containing protein</fullName>
    </recommendedName>
</protein>
<reference evidence="1 2" key="1">
    <citation type="submission" date="2015-03" db="EMBL/GenBank/DDBJ databases">
        <title>Genome assembly of Sandaracinus amylolyticus DSM 53668.</title>
        <authorList>
            <person name="Sharma G."/>
            <person name="Subramanian S."/>
        </authorList>
    </citation>
    <scope>NUCLEOTIDE SEQUENCE [LARGE SCALE GENOMIC DNA]</scope>
    <source>
        <strain evidence="1 2">DSM 53668</strain>
    </source>
</reference>
<dbReference type="RefSeq" id="WP_053237265.1">
    <property type="nucleotide sequence ID" value="NZ_CP011125.1"/>
</dbReference>
<accession>A0A0F6W8U7</accession>
<keyword evidence="2" id="KW-1185">Reference proteome</keyword>
<organism evidence="1 2">
    <name type="scientific">Sandaracinus amylolyticus</name>
    <dbReference type="NCBI Taxonomy" id="927083"/>
    <lineage>
        <taxon>Bacteria</taxon>
        <taxon>Pseudomonadati</taxon>
        <taxon>Myxococcota</taxon>
        <taxon>Polyangia</taxon>
        <taxon>Polyangiales</taxon>
        <taxon>Sandaracinaceae</taxon>
        <taxon>Sandaracinus</taxon>
    </lineage>
</organism>
<dbReference type="AlphaFoldDB" id="A0A0F6W8U7"/>
<dbReference type="EMBL" id="CP011125">
    <property type="protein sequence ID" value="AKF10290.1"/>
    <property type="molecule type" value="Genomic_DNA"/>
</dbReference>
<evidence type="ECO:0000313" key="2">
    <source>
        <dbReference type="Proteomes" id="UP000034883"/>
    </source>
</evidence>